<feature type="transmembrane region" description="Helical" evidence="1">
    <location>
        <begin position="20"/>
        <end position="36"/>
    </location>
</feature>
<dbReference type="CDD" id="cd00198">
    <property type="entry name" value="vWFA"/>
    <property type="match status" value="1"/>
</dbReference>
<feature type="domain" description="VWFA" evidence="2">
    <location>
        <begin position="422"/>
        <end position="588"/>
    </location>
</feature>
<keyword evidence="1" id="KW-0472">Membrane</keyword>
<evidence type="ECO:0000313" key="3">
    <source>
        <dbReference type="EMBL" id="MBB5033197.1"/>
    </source>
</evidence>
<keyword evidence="4" id="KW-1185">Reference proteome</keyword>
<dbReference type="Gene3D" id="3.40.50.410">
    <property type="entry name" value="von Willebrand factor, type A domain"/>
    <property type="match status" value="1"/>
</dbReference>
<sequence>MPCFAASLSSATLDWESPKLLLLILPAVALLLWIESRSSHPMSALRKRLLLVTRALGVMLALAALAGPARVTQTGRKALGIIVDASQSMGEEGLKKALAEADRVRSSLGGGIDSFVVQLGSEPELMPAGSTPDMQSAWQTQHGGDSHYAAAVEYAEALFPPGASRNILLIGDGHETRGSLLDAAREAAVSGIKLHALPVAGPRRPDARLLSLTPNRTRLFEGASLSLKAVFESTLEGTGTLKLYENGIEVEKRPVTLKPGATQEIVFNRTPSTRNTFQYRAVLEGVQGDTLPGNDSALAIVDVRGRLRLLYIESDAAEGRYLMQAMEKEGIELDMRQPGNLALSFEQLGGYDGVILSDVPAHQLGEPLMNALHDYVDKLGGGLIMLGGPGSFGVGGYYRTPIEEVLPVRLKAPDEEEKQSAAVAIVMDRSGSMAGEKLEMAKSAAIATAEVLGHNDSLGVWAFDSEAHVVAPMTRLTSTNAVSGQIAAVASGGGTNLQPAFQLGREALLHTKARVKHMIILTDGQTAGTGYEQLATQCRGEGLTISTVAIGEGSHVALLQAIASSGGGQSYSTMDASSITRIFTQDTLMHTGRMIREEPFIPELKEKDPILAGFEKWDSPTLLGYVKTTRRTSARVPLVTEAGDPLLAHWRFGLGKATAFTSDAKSRWASLWIARWPGYGRFWSQVLRETARAPQGRLMDLSTRMQGDDAHISVDLLSDAGTRANNAAVTAEVFHVAADALGAPMKSVQKLTLRQDAPGSYEGDFKPTLPGVYLIRAQNGAEMVTTGLIHNPSTESSLGTVNEDLLKEAAHTTGGDYLTAGQSLPNLETTKAVQYVELWPDLLILLLFLFLIDTGIRRWEHVQGLWQLLPVKRA</sequence>
<feature type="transmembrane region" description="Helical" evidence="1">
    <location>
        <begin position="48"/>
        <end position="67"/>
    </location>
</feature>
<evidence type="ECO:0000313" key="4">
    <source>
        <dbReference type="Proteomes" id="UP000590740"/>
    </source>
</evidence>
<dbReference type="InterPro" id="IPR036465">
    <property type="entry name" value="vWFA_dom_sf"/>
</dbReference>
<comment type="caution">
    <text evidence="3">The sequence shown here is derived from an EMBL/GenBank/DDBJ whole genome shotgun (WGS) entry which is preliminary data.</text>
</comment>
<organism evidence="3 4">
    <name type="scientific">Prosthecobacter vanneervenii</name>
    <dbReference type="NCBI Taxonomy" id="48466"/>
    <lineage>
        <taxon>Bacteria</taxon>
        <taxon>Pseudomonadati</taxon>
        <taxon>Verrucomicrobiota</taxon>
        <taxon>Verrucomicrobiia</taxon>
        <taxon>Verrucomicrobiales</taxon>
        <taxon>Verrucomicrobiaceae</taxon>
        <taxon>Prosthecobacter</taxon>
    </lineage>
</organism>
<dbReference type="Pfam" id="PF00092">
    <property type="entry name" value="VWA"/>
    <property type="match status" value="2"/>
</dbReference>
<accession>A0A7W8DKJ5</accession>
<protein>
    <submittedName>
        <fullName evidence="3">Putative membrane protein</fullName>
    </submittedName>
</protein>
<dbReference type="InterPro" id="IPR029062">
    <property type="entry name" value="Class_I_gatase-like"/>
</dbReference>
<dbReference type="PANTHER" id="PTHR37947:SF2">
    <property type="entry name" value="VON WILLEBRAND FACTOR TYPE A"/>
    <property type="match status" value="1"/>
</dbReference>
<keyword evidence="1" id="KW-0812">Transmembrane</keyword>
<dbReference type="RefSeq" id="WP_184340109.1">
    <property type="nucleotide sequence ID" value="NZ_JACHIG010000005.1"/>
</dbReference>
<dbReference type="SUPFAM" id="SSF53300">
    <property type="entry name" value="vWA-like"/>
    <property type="match status" value="2"/>
</dbReference>
<gene>
    <name evidence="3" type="ORF">HNQ65_002780</name>
</gene>
<dbReference type="PANTHER" id="PTHR37947">
    <property type="entry name" value="BLL2462 PROTEIN"/>
    <property type="match status" value="1"/>
</dbReference>
<proteinExistence type="predicted"/>
<reference evidence="3 4" key="1">
    <citation type="submission" date="2020-08" db="EMBL/GenBank/DDBJ databases">
        <title>Genomic Encyclopedia of Type Strains, Phase IV (KMG-IV): sequencing the most valuable type-strain genomes for metagenomic binning, comparative biology and taxonomic classification.</title>
        <authorList>
            <person name="Goeker M."/>
        </authorList>
    </citation>
    <scope>NUCLEOTIDE SEQUENCE [LARGE SCALE GENOMIC DNA]</scope>
    <source>
        <strain evidence="3 4">DSM 12252</strain>
    </source>
</reference>
<dbReference type="EMBL" id="JACHIG010000005">
    <property type="protein sequence ID" value="MBB5033197.1"/>
    <property type="molecule type" value="Genomic_DNA"/>
</dbReference>
<dbReference type="SMART" id="SM00327">
    <property type="entry name" value="VWA"/>
    <property type="match status" value="2"/>
</dbReference>
<evidence type="ECO:0000256" key="1">
    <source>
        <dbReference type="SAM" id="Phobius"/>
    </source>
</evidence>
<dbReference type="AlphaFoldDB" id="A0A7W8DKJ5"/>
<dbReference type="SUPFAM" id="SSF52317">
    <property type="entry name" value="Class I glutamine amidotransferase-like"/>
    <property type="match status" value="1"/>
</dbReference>
<keyword evidence="1" id="KW-1133">Transmembrane helix</keyword>
<dbReference type="Gene3D" id="3.40.50.880">
    <property type="match status" value="2"/>
</dbReference>
<dbReference type="InterPro" id="IPR002035">
    <property type="entry name" value="VWF_A"/>
</dbReference>
<dbReference type="Proteomes" id="UP000590740">
    <property type="component" value="Unassembled WGS sequence"/>
</dbReference>
<name>A0A7W8DKJ5_9BACT</name>
<evidence type="ECO:0000259" key="2">
    <source>
        <dbReference type="PROSITE" id="PS50234"/>
    </source>
</evidence>
<dbReference type="PROSITE" id="PS50234">
    <property type="entry name" value="VWFA"/>
    <property type="match status" value="1"/>
</dbReference>